<dbReference type="EMBL" id="CP066308">
    <property type="protein sequence ID" value="QQE73754.1"/>
    <property type="molecule type" value="Genomic_DNA"/>
</dbReference>
<evidence type="ECO:0000313" key="4">
    <source>
        <dbReference type="Proteomes" id="UP000595847"/>
    </source>
</evidence>
<feature type="chain" id="PRO_5032663676" evidence="1">
    <location>
        <begin position="25"/>
        <end position="165"/>
    </location>
</feature>
<sequence length="165" mass="18994">MKKKLLFTILTLLLVFSVFGGAYAKNEAKHSKVELLKQRLVEFRDKVDNDIALSFNINLGNLTQLDRQEIFSNEQYKNIAFTLMDVMIEQEDGDIIPSVYLDEKNNELYILEKKSDGMNVLHKYVTDSVQSLSSVQSNEDNHSTQWVEVNLNKADGKIIEFDEID</sequence>
<feature type="signal peptide" evidence="1">
    <location>
        <begin position="1"/>
        <end position="24"/>
    </location>
</feature>
<gene>
    <name evidence="2" type="ORF">JD108_18000</name>
    <name evidence="3" type="ORF">KDJ56_17940</name>
</gene>
<protein>
    <submittedName>
        <fullName evidence="2">Uncharacterized protein</fullName>
    </submittedName>
</protein>
<dbReference type="RefSeq" id="WP_198827355.1">
    <property type="nucleotide sequence ID" value="NZ_CP066308.1"/>
</dbReference>
<reference evidence="2 4" key="1">
    <citation type="submission" date="2020-12" db="EMBL/GenBank/DDBJ databases">
        <title>strain FJAT-54423T represents a novel species of the genus Brevibacillus.</title>
        <authorList>
            <person name="Tang R."/>
        </authorList>
    </citation>
    <scope>NUCLEOTIDE SEQUENCE [LARGE SCALE GENOMIC DNA]</scope>
    <source>
        <strain evidence="2 4">FJAT-54423</strain>
    </source>
</reference>
<dbReference type="AlphaFoldDB" id="A0A7T5JN34"/>
<dbReference type="KEGG" id="bcop:JD108_18000"/>
<dbReference type="Proteomes" id="UP000595847">
    <property type="component" value="Chromosome"/>
</dbReference>
<evidence type="ECO:0000313" key="2">
    <source>
        <dbReference type="EMBL" id="QQE73754.1"/>
    </source>
</evidence>
<dbReference type="Proteomes" id="UP000677234">
    <property type="component" value="Chromosome"/>
</dbReference>
<proteinExistence type="predicted"/>
<accession>A0A7T5JN34</accession>
<dbReference type="EMBL" id="CP073708">
    <property type="protein sequence ID" value="QUO40837.1"/>
    <property type="molecule type" value="Genomic_DNA"/>
</dbReference>
<reference evidence="3" key="2">
    <citation type="submission" date="2021-04" db="EMBL/GenBank/DDBJ databases">
        <title>Brevibacillus composti FJAT-54423, complete genome.</title>
        <authorList>
            <person name="Tang R."/>
        </authorList>
    </citation>
    <scope>NUCLEOTIDE SEQUENCE</scope>
    <source>
        <strain evidence="3">FJAT-54424</strain>
    </source>
</reference>
<keyword evidence="5" id="KW-1185">Reference proteome</keyword>
<evidence type="ECO:0000313" key="5">
    <source>
        <dbReference type="Proteomes" id="UP000677234"/>
    </source>
</evidence>
<evidence type="ECO:0000313" key="3">
    <source>
        <dbReference type="EMBL" id="QUO40837.1"/>
    </source>
</evidence>
<organism evidence="2 4">
    <name type="scientific">Brevibacillus composti</name>
    <dbReference type="NCBI Taxonomy" id="2796470"/>
    <lineage>
        <taxon>Bacteria</taxon>
        <taxon>Bacillati</taxon>
        <taxon>Bacillota</taxon>
        <taxon>Bacilli</taxon>
        <taxon>Bacillales</taxon>
        <taxon>Paenibacillaceae</taxon>
        <taxon>Brevibacillus</taxon>
    </lineage>
</organism>
<keyword evidence="1" id="KW-0732">Signal</keyword>
<name>A0A7T5JN34_9BACL</name>
<evidence type="ECO:0000256" key="1">
    <source>
        <dbReference type="SAM" id="SignalP"/>
    </source>
</evidence>